<reference evidence="1 2" key="1">
    <citation type="submission" date="2018-11" db="EMBL/GenBank/DDBJ databases">
        <authorList>
            <consortium name="Pathogen Informatics"/>
        </authorList>
    </citation>
    <scope>NUCLEOTIDE SEQUENCE [LARGE SCALE GENOMIC DNA]</scope>
</reference>
<protein>
    <submittedName>
        <fullName evidence="1">Uncharacterized protein</fullName>
    </submittedName>
</protein>
<organism evidence="1 2">
    <name type="scientific">Strongylus vulgaris</name>
    <name type="common">Blood worm</name>
    <dbReference type="NCBI Taxonomy" id="40348"/>
    <lineage>
        <taxon>Eukaryota</taxon>
        <taxon>Metazoa</taxon>
        <taxon>Ecdysozoa</taxon>
        <taxon>Nematoda</taxon>
        <taxon>Chromadorea</taxon>
        <taxon>Rhabditida</taxon>
        <taxon>Rhabditina</taxon>
        <taxon>Rhabditomorpha</taxon>
        <taxon>Strongyloidea</taxon>
        <taxon>Strongylidae</taxon>
        <taxon>Strongylus</taxon>
    </lineage>
</organism>
<evidence type="ECO:0000313" key="1">
    <source>
        <dbReference type="EMBL" id="VDM80729.1"/>
    </source>
</evidence>
<dbReference type="Proteomes" id="UP000270094">
    <property type="component" value="Unassembled WGS sequence"/>
</dbReference>
<proteinExistence type="predicted"/>
<keyword evidence="2" id="KW-1185">Reference proteome</keyword>
<evidence type="ECO:0000313" key="2">
    <source>
        <dbReference type="Proteomes" id="UP000270094"/>
    </source>
</evidence>
<dbReference type="AlphaFoldDB" id="A0A3P7JLH2"/>
<accession>A0A3P7JLH2</accession>
<sequence length="84" mass="9529">MRRESKGVPMLGKVEKQNNVCQLLSSLNTNEPGLSGRFWEKAVDRSYGDWSIRADVSFVVNLTEVSPFMAYPSKIYEPPEECSK</sequence>
<dbReference type="EMBL" id="UYYB01109733">
    <property type="protein sequence ID" value="VDM80729.1"/>
    <property type="molecule type" value="Genomic_DNA"/>
</dbReference>
<gene>
    <name evidence="1" type="ORF">SVUK_LOCUS15727</name>
</gene>
<name>A0A3P7JLH2_STRVU</name>